<organism evidence="1 2">
    <name type="scientific">SAR86 cluster bacterium</name>
    <dbReference type="NCBI Taxonomy" id="2030880"/>
    <lineage>
        <taxon>Bacteria</taxon>
        <taxon>Pseudomonadati</taxon>
        <taxon>Pseudomonadota</taxon>
        <taxon>Gammaproteobacteria</taxon>
        <taxon>SAR86 cluster</taxon>
    </lineage>
</organism>
<reference evidence="1" key="1">
    <citation type="submission" date="2020-05" db="EMBL/GenBank/DDBJ databases">
        <title>Sulfur intermediates as new biogeochemical hubs in an aquatic model microbial ecosystem.</title>
        <authorList>
            <person name="Vigneron A."/>
        </authorList>
    </citation>
    <scope>NUCLEOTIDE SEQUENCE</scope>
    <source>
        <strain evidence="1">Bin.250</strain>
    </source>
</reference>
<proteinExistence type="predicted"/>
<evidence type="ECO:0000313" key="1">
    <source>
        <dbReference type="EMBL" id="NQV65177.1"/>
    </source>
</evidence>
<evidence type="ECO:0000313" key="2">
    <source>
        <dbReference type="Proteomes" id="UP000754644"/>
    </source>
</evidence>
<dbReference type="EMBL" id="JABMOJ010000277">
    <property type="protein sequence ID" value="NQV65177.1"/>
    <property type="molecule type" value="Genomic_DNA"/>
</dbReference>
<dbReference type="Proteomes" id="UP000754644">
    <property type="component" value="Unassembled WGS sequence"/>
</dbReference>
<dbReference type="AlphaFoldDB" id="A0A973A982"/>
<sequence>MGRALLTAGMAVSANIAVRVCPSRYLWGYRVAALLMFGKFPRHCSDVVDQ</sequence>
<comment type="caution">
    <text evidence="1">The sequence shown here is derived from an EMBL/GenBank/DDBJ whole genome shotgun (WGS) entry which is preliminary data.</text>
</comment>
<name>A0A973A982_9GAMM</name>
<accession>A0A973A982</accession>
<protein>
    <submittedName>
        <fullName evidence="1">Uncharacterized protein</fullName>
    </submittedName>
</protein>
<gene>
    <name evidence="1" type="ORF">HQ497_07420</name>
</gene>